<sequence length="257" mass="25897">MQMKGKTVIVTGASSGIGEAAARLLAREGANVVLGARRAGLLEQHAAGIRAEGGSALAVAGDVEQEDYHASLVERAIERFGRLDGAFNNAGITGDLGPVPAMDSATWHKVIGVNLTSAFYAAKHQVPALLSGGGGSIVFTSSFVGHTIGLPGMGAYAASKAGLIGLVQVLAAEHGPAGLRANALLPGGTLTPMAGDDPGFHDAVRAMHALKRMAAPEEIARAALFLLSDAASFITGTALLADGGNSITKVQARSGRA</sequence>
<dbReference type="Pfam" id="PF13561">
    <property type="entry name" value="adh_short_C2"/>
    <property type="match status" value="1"/>
</dbReference>
<dbReference type="SMART" id="SM00822">
    <property type="entry name" value="PKS_KR"/>
    <property type="match status" value="1"/>
</dbReference>
<dbReference type="RefSeq" id="WP_377357978.1">
    <property type="nucleotide sequence ID" value="NZ_JBHTCM010000009.1"/>
</dbReference>
<dbReference type="PRINTS" id="PR00080">
    <property type="entry name" value="SDRFAMILY"/>
</dbReference>
<accession>A0ABW2KV96</accession>
<keyword evidence="2" id="KW-0560">Oxidoreductase</keyword>
<dbReference type="EMBL" id="JBHTCM010000009">
    <property type="protein sequence ID" value="MFC7333111.1"/>
    <property type="molecule type" value="Genomic_DNA"/>
</dbReference>
<dbReference type="PANTHER" id="PTHR24321:SF8">
    <property type="entry name" value="ESTRADIOL 17-BETA-DEHYDROGENASE 8-RELATED"/>
    <property type="match status" value="1"/>
</dbReference>
<gene>
    <name evidence="5" type="ORF">ACFQPS_08045</name>
</gene>
<evidence type="ECO:0000313" key="6">
    <source>
        <dbReference type="Proteomes" id="UP001596456"/>
    </source>
</evidence>
<dbReference type="NCBIfam" id="NF005559">
    <property type="entry name" value="PRK07231.1"/>
    <property type="match status" value="1"/>
</dbReference>
<keyword evidence="3" id="KW-0520">NAD</keyword>
<dbReference type="CDD" id="cd05233">
    <property type="entry name" value="SDR_c"/>
    <property type="match status" value="1"/>
</dbReference>
<reference evidence="6" key="1">
    <citation type="journal article" date="2019" name="Int. J. Syst. Evol. Microbiol.">
        <title>The Global Catalogue of Microorganisms (GCM) 10K type strain sequencing project: providing services to taxonomists for standard genome sequencing and annotation.</title>
        <authorList>
            <consortium name="The Broad Institute Genomics Platform"/>
            <consortium name="The Broad Institute Genome Sequencing Center for Infectious Disease"/>
            <person name="Wu L."/>
            <person name="Ma J."/>
        </authorList>
    </citation>
    <scope>NUCLEOTIDE SEQUENCE [LARGE SCALE GENOMIC DNA]</scope>
    <source>
        <strain evidence="6">CGMCC 1.16275</strain>
    </source>
</reference>
<proteinExistence type="inferred from homology"/>
<evidence type="ECO:0000259" key="4">
    <source>
        <dbReference type="SMART" id="SM00822"/>
    </source>
</evidence>
<dbReference type="Proteomes" id="UP001596456">
    <property type="component" value="Unassembled WGS sequence"/>
</dbReference>
<dbReference type="InterPro" id="IPR036291">
    <property type="entry name" value="NAD(P)-bd_dom_sf"/>
</dbReference>
<dbReference type="Gene3D" id="3.40.50.720">
    <property type="entry name" value="NAD(P)-binding Rossmann-like Domain"/>
    <property type="match status" value="1"/>
</dbReference>
<dbReference type="SUPFAM" id="SSF51735">
    <property type="entry name" value="NAD(P)-binding Rossmann-fold domains"/>
    <property type="match status" value="1"/>
</dbReference>
<keyword evidence="6" id="KW-1185">Reference proteome</keyword>
<dbReference type="PRINTS" id="PR00081">
    <property type="entry name" value="GDHRDH"/>
</dbReference>
<evidence type="ECO:0000256" key="2">
    <source>
        <dbReference type="ARBA" id="ARBA00023002"/>
    </source>
</evidence>
<dbReference type="NCBIfam" id="NF005681">
    <property type="entry name" value="PRK07478.1"/>
    <property type="match status" value="1"/>
</dbReference>
<comment type="caution">
    <text evidence="5">The sequence shown here is derived from an EMBL/GenBank/DDBJ whole genome shotgun (WGS) entry which is preliminary data.</text>
</comment>
<protein>
    <submittedName>
        <fullName evidence="5">SDR family oxidoreductase</fullName>
    </submittedName>
</protein>
<name>A0ABW2KV96_9PROT</name>
<dbReference type="PANTHER" id="PTHR24321">
    <property type="entry name" value="DEHYDROGENASES, SHORT CHAIN"/>
    <property type="match status" value="1"/>
</dbReference>
<feature type="domain" description="Ketoreductase" evidence="4">
    <location>
        <begin position="6"/>
        <end position="201"/>
    </location>
</feature>
<organism evidence="5 6">
    <name type="scientific">Rhodocista pekingensis</name>
    <dbReference type="NCBI Taxonomy" id="201185"/>
    <lineage>
        <taxon>Bacteria</taxon>
        <taxon>Pseudomonadati</taxon>
        <taxon>Pseudomonadota</taxon>
        <taxon>Alphaproteobacteria</taxon>
        <taxon>Rhodospirillales</taxon>
        <taxon>Azospirillaceae</taxon>
        <taxon>Rhodocista</taxon>
    </lineage>
</organism>
<comment type="similarity">
    <text evidence="1">Belongs to the short-chain dehydrogenases/reductases (SDR) family.</text>
</comment>
<evidence type="ECO:0000256" key="1">
    <source>
        <dbReference type="ARBA" id="ARBA00006484"/>
    </source>
</evidence>
<evidence type="ECO:0000313" key="5">
    <source>
        <dbReference type="EMBL" id="MFC7333111.1"/>
    </source>
</evidence>
<dbReference type="InterPro" id="IPR002347">
    <property type="entry name" value="SDR_fam"/>
</dbReference>
<evidence type="ECO:0000256" key="3">
    <source>
        <dbReference type="ARBA" id="ARBA00023027"/>
    </source>
</evidence>
<dbReference type="InterPro" id="IPR057326">
    <property type="entry name" value="KR_dom"/>
</dbReference>